<reference evidence="2 3" key="1">
    <citation type="submission" date="2023-07" db="EMBL/GenBank/DDBJ databases">
        <title>Novel Shewanella species isolated from Baltic Sea sediments.</title>
        <authorList>
            <person name="Martin-Rodriguez A.J."/>
        </authorList>
    </citation>
    <scope>NUCLEOTIDE SEQUENCE [LARGE SCALE GENOMIC DNA]</scope>
    <source>
        <strain evidence="2 3">SP2S1-2</strain>
    </source>
</reference>
<keyword evidence="3" id="KW-1185">Reference proteome</keyword>
<feature type="transmembrane region" description="Helical" evidence="1">
    <location>
        <begin position="42"/>
        <end position="59"/>
    </location>
</feature>
<keyword evidence="1" id="KW-0812">Transmembrane</keyword>
<name>A0ABU3FZI5_9GAMM</name>
<evidence type="ECO:0000256" key="1">
    <source>
        <dbReference type="SAM" id="Phobius"/>
    </source>
</evidence>
<keyword evidence="1" id="KW-0472">Membrane</keyword>
<evidence type="ECO:0000313" key="2">
    <source>
        <dbReference type="EMBL" id="MDT3280472.1"/>
    </source>
</evidence>
<gene>
    <name evidence="2" type="ORF">Q4Q50_09255</name>
</gene>
<protein>
    <recommendedName>
        <fullName evidence="4">GlyGly-CTERM sorting domain-containing protein</fullName>
    </recommendedName>
</protein>
<dbReference type="RefSeq" id="WP_259516399.1">
    <property type="nucleotide sequence ID" value="NZ_JAUOES010000008.1"/>
</dbReference>
<sequence>MPPSGGGLSNSSAASSGTGDQLNNAAFQGGNVNFGAGSGSGANLWLILGAAAIAAYLLLKKK</sequence>
<proteinExistence type="predicted"/>
<evidence type="ECO:0000313" key="3">
    <source>
        <dbReference type="Proteomes" id="UP001249505"/>
    </source>
</evidence>
<dbReference type="Proteomes" id="UP001249505">
    <property type="component" value="Unassembled WGS sequence"/>
</dbReference>
<evidence type="ECO:0008006" key="4">
    <source>
        <dbReference type="Google" id="ProtNLM"/>
    </source>
</evidence>
<keyword evidence="1" id="KW-1133">Transmembrane helix</keyword>
<accession>A0ABU3FZI5</accession>
<dbReference type="EMBL" id="JAUOES010000008">
    <property type="protein sequence ID" value="MDT3280472.1"/>
    <property type="molecule type" value="Genomic_DNA"/>
</dbReference>
<comment type="caution">
    <text evidence="2">The sequence shown here is derived from an EMBL/GenBank/DDBJ whole genome shotgun (WGS) entry which is preliminary data.</text>
</comment>
<organism evidence="2 3">
    <name type="scientific">Shewanella scandinavica</name>
    <dbReference type="NCBI Taxonomy" id="3063538"/>
    <lineage>
        <taxon>Bacteria</taxon>
        <taxon>Pseudomonadati</taxon>
        <taxon>Pseudomonadota</taxon>
        <taxon>Gammaproteobacteria</taxon>
        <taxon>Alteromonadales</taxon>
        <taxon>Shewanellaceae</taxon>
        <taxon>Shewanella</taxon>
    </lineage>
</organism>